<dbReference type="Proteomes" id="UP001362999">
    <property type="component" value="Unassembled WGS sequence"/>
</dbReference>
<accession>A0AAW0B3P4</accession>
<proteinExistence type="predicted"/>
<reference evidence="2 3" key="1">
    <citation type="journal article" date="2024" name="J Genomics">
        <title>Draft genome sequencing and assembly of Favolaschia claudopus CIRM-BRFM 2984 isolated from oak limbs.</title>
        <authorList>
            <person name="Navarro D."/>
            <person name="Drula E."/>
            <person name="Chaduli D."/>
            <person name="Cazenave R."/>
            <person name="Ahrendt S."/>
            <person name="Wang J."/>
            <person name="Lipzen A."/>
            <person name="Daum C."/>
            <person name="Barry K."/>
            <person name="Grigoriev I.V."/>
            <person name="Favel A."/>
            <person name="Rosso M.N."/>
            <person name="Martin F."/>
        </authorList>
    </citation>
    <scope>NUCLEOTIDE SEQUENCE [LARGE SCALE GENOMIC DNA]</scope>
    <source>
        <strain evidence="2 3">CIRM-BRFM 2984</strain>
    </source>
</reference>
<feature type="region of interest" description="Disordered" evidence="1">
    <location>
        <begin position="79"/>
        <end position="128"/>
    </location>
</feature>
<feature type="compositionally biased region" description="Basic and acidic residues" evidence="1">
    <location>
        <begin position="105"/>
        <end position="121"/>
    </location>
</feature>
<evidence type="ECO:0000256" key="1">
    <source>
        <dbReference type="SAM" id="MobiDB-lite"/>
    </source>
</evidence>
<sequence>MAAGASPRAFSGCNTGGGVTWAAADPSPLFISSSSETRATGLAAQALESVPDAGGIGRRMSFARFRNAGDCCKRIDLPKAFPTSPSAPSPSPSSSSPAFRLTPTVHERRPDRDALGAEVEARGSGTATEAALGECERWRGPAGPAASAFTPQDASLIVITGAILVMPHLPASRVVLVPNQLALGALPSPRALAAAFSPFANEGPSYASMNATIVCTCCYYSESLDAASSHPSASPRPPCPTPPVTL</sequence>
<dbReference type="AlphaFoldDB" id="A0AAW0B3P4"/>
<protein>
    <submittedName>
        <fullName evidence="2">Uncharacterized protein</fullName>
    </submittedName>
</protein>
<organism evidence="2 3">
    <name type="scientific">Favolaschia claudopus</name>
    <dbReference type="NCBI Taxonomy" id="2862362"/>
    <lineage>
        <taxon>Eukaryota</taxon>
        <taxon>Fungi</taxon>
        <taxon>Dikarya</taxon>
        <taxon>Basidiomycota</taxon>
        <taxon>Agaricomycotina</taxon>
        <taxon>Agaricomycetes</taxon>
        <taxon>Agaricomycetidae</taxon>
        <taxon>Agaricales</taxon>
        <taxon>Marasmiineae</taxon>
        <taxon>Mycenaceae</taxon>
        <taxon>Favolaschia</taxon>
    </lineage>
</organism>
<gene>
    <name evidence="2" type="ORF">R3P38DRAFT_1204445</name>
</gene>
<name>A0AAW0B3P4_9AGAR</name>
<evidence type="ECO:0000313" key="3">
    <source>
        <dbReference type="Proteomes" id="UP001362999"/>
    </source>
</evidence>
<dbReference type="EMBL" id="JAWWNJ010000041">
    <property type="protein sequence ID" value="KAK7020362.1"/>
    <property type="molecule type" value="Genomic_DNA"/>
</dbReference>
<keyword evidence="3" id="KW-1185">Reference proteome</keyword>
<evidence type="ECO:0000313" key="2">
    <source>
        <dbReference type="EMBL" id="KAK7020362.1"/>
    </source>
</evidence>
<comment type="caution">
    <text evidence="2">The sequence shown here is derived from an EMBL/GenBank/DDBJ whole genome shotgun (WGS) entry which is preliminary data.</text>
</comment>